<accession>A0ABW7KUM0</accession>
<organism evidence="4 6">
    <name type="scientific">Antrihabitans spumae</name>
    <dbReference type="NCBI Taxonomy" id="3373370"/>
    <lineage>
        <taxon>Bacteria</taxon>
        <taxon>Bacillati</taxon>
        <taxon>Actinomycetota</taxon>
        <taxon>Actinomycetes</taxon>
        <taxon>Mycobacteriales</taxon>
        <taxon>Nocardiaceae</taxon>
        <taxon>Antrihabitans</taxon>
    </lineage>
</organism>
<sequence>MNALSIVVLVLAILVVVLSVIVIVLKVVVGKVRKSSAAKIESQFSPSDIVRADPLANFFGLESKGGAQVRGNGALVLTRTMVWFSRAGGSVPLELPITAIRGADSVKSHAGKSVGRSLLRVSFETDRGFDSAAWFVRDIDGWIAAIGATRS</sequence>
<proteinExistence type="predicted"/>
<evidence type="ECO:0000313" key="2">
    <source>
        <dbReference type="EMBL" id="MFH5207983.1"/>
    </source>
</evidence>
<keyword evidence="1" id="KW-1133">Transmembrane helix</keyword>
<keyword evidence="1" id="KW-0812">Transmembrane</keyword>
<evidence type="ECO:0000256" key="1">
    <source>
        <dbReference type="SAM" id="Phobius"/>
    </source>
</evidence>
<dbReference type="EMBL" id="JBIMSN010000038">
    <property type="protein sequence ID" value="MFH5228848.1"/>
    <property type="molecule type" value="Genomic_DNA"/>
</dbReference>
<keyword evidence="1" id="KW-0472">Membrane</keyword>
<dbReference type="Proteomes" id="UP001609219">
    <property type="component" value="Unassembled WGS sequence"/>
</dbReference>
<evidence type="ECO:0000313" key="3">
    <source>
        <dbReference type="EMBL" id="MFH5228848.1"/>
    </source>
</evidence>
<comment type="caution">
    <text evidence="4">The sequence shown here is derived from an EMBL/GenBank/DDBJ whole genome shotgun (WGS) entry which is preliminary data.</text>
</comment>
<protein>
    <recommendedName>
        <fullName evidence="8">DUF2550 domain-containing protein</fullName>
    </recommendedName>
</protein>
<evidence type="ECO:0008006" key="8">
    <source>
        <dbReference type="Google" id="ProtNLM"/>
    </source>
</evidence>
<evidence type="ECO:0000313" key="7">
    <source>
        <dbReference type="Proteomes" id="UP001609219"/>
    </source>
</evidence>
<dbReference type="EMBL" id="JBIMSP010000035">
    <property type="protein sequence ID" value="MFH5244086.1"/>
    <property type="molecule type" value="Genomic_DNA"/>
</dbReference>
<dbReference type="RefSeq" id="WP_395113421.1">
    <property type="nucleotide sequence ID" value="NZ_JBIMSN010000038.1"/>
</dbReference>
<keyword evidence="7" id="KW-1185">Reference proteome</keyword>
<dbReference type="EMBL" id="JBIMSO010000033">
    <property type="protein sequence ID" value="MFH5207983.1"/>
    <property type="molecule type" value="Genomic_DNA"/>
</dbReference>
<dbReference type="Proteomes" id="UP001609176">
    <property type="component" value="Unassembled WGS sequence"/>
</dbReference>
<evidence type="ECO:0000313" key="6">
    <source>
        <dbReference type="Proteomes" id="UP001609176"/>
    </source>
</evidence>
<evidence type="ECO:0000313" key="5">
    <source>
        <dbReference type="Proteomes" id="UP001609175"/>
    </source>
</evidence>
<gene>
    <name evidence="4" type="ORF">ACHIPV_19720</name>
    <name evidence="2" type="ORF">ACHIPZ_07125</name>
    <name evidence="3" type="ORF">ACHIRB_09720</name>
</gene>
<reference evidence="5 6" key="1">
    <citation type="submission" date="2024-10" db="EMBL/GenBank/DDBJ databases">
        <authorList>
            <person name="Riesco R."/>
        </authorList>
    </citation>
    <scope>NUCLEOTIDE SEQUENCE [LARGE SCALE GENOMIC DNA]</scope>
    <source>
        <strain evidence="4 6">NCIMB 15448</strain>
        <strain evidence="2 5">NCIMB 15449</strain>
        <strain evidence="3 7">NCIMB 15450</strain>
    </source>
</reference>
<feature type="transmembrane region" description="Helical" evidence="1">
    <location>
        <begin position="6"/>
        <end position="29"/>
    </location>
</feature>
<dbReference type="Proteomes" id="UP001609175">
    <property type="component" value="Unassembled WGS sequence"/>
</dbReference>
<name>A0ABW7KUM0_9NOCA</name>
<evidence type="ECO:0000313" key="4">
    <source>
        <dbReference type="EMBL" id="MFH5244086.1"/>
    </source>
</evidence>